<feature type="transmembrane region" description="Helical" evidence="22">
    <location>
        <begin position="166"/>
        <end position="182"/>
    </location>
</feature>
<evidence type="ECO:0000256" key="14">
    <source>
        <dbReference type="ARBA" id="ARBA00032370"/>
    </source>
</evidence>
<name>A0A7W9W639_ARMRO</name>
<evidence type="ECO:0000256" key="10">
    <source>
        <dbReference type="ARBA" id="ARBA00022989"/>
    </source>
</evidence>
<evidence type="ECO:0000256" key="3">
    <source>
        <dbReference type="ARBA" id="ARBA00022475"/>
    </source>
</evidence>
<dbReference type="GO" id="GO:0005886">
    <property type="term" value="C:plasma membrane"/>
    <property type="evidence" value="ECO:0007669"/>
    <property type="project" value="UniProtKB-SubCell"/>
</dbReference>
<dbReference type="GO" id="GO:0008955">
    <property type="term" value="F:peptidoglycan glycosyltransferase activity"/>
    <property type="evidence" value="ECO:0007669"/>
    <property type="project" value="UniProtKB-EC"/>
</dbReference>
<dbReference type="Pfam" id="PF01098">
    <property type="entry name" value="FTSW_RODA_SPOVE"/>
    <property type="match status" value="1"/>
</dbReference>
<evidence type="ECO:0000313" key="24">
    <source>
        <dbReference type="Proteomes" id="UP000520814"/>
    </source>
</evidence>
<evidence type="ECO:0000256" key="4">
    <source>
        <dbReference type="ARBA" id="ARBA00022618"/>
    </source>
</evidence>
<comment type="function">
    <text evidence="21">Peptidoglycan polymerase that is essential for cell division.</text>
</comment>
<evidence type="ECO:0000256" key="12">
    <source>
        <dbReference type="ARBA" id="ARBA00023306"/>
    </source>
</evidence>
<evidence type="ECO:0000313" key="23">
    <source>
        <dbReference type="EMBL" id="MBB6049726.1"/>
    </source>
</evidence>
<dbReference type="InterPro" id="IPR001182">
    <property type="entry name" value="FtsW/RodA"/>
</dbReference>
<evidence type="ECO:0000256" key="20">
    <source>
        <dbReference type="ARBA" id="ARBA00049902"/>
    </source>
</evidence>
<evidence type="ECO:0000256" key="7">
    <source>
        <dbReference type="ARBA" id="ARBA00022692"/>
    </source>
</evidence>
<keyword evidence="8" id="KW-0133">Cell shape</keyword>
<keyword evidence="10 22" id="KW-1133">Transmembrane helix</keyword>
<dbReference type="EMBL" id="JACHGW010000001">
    <property type="protein sequence ID" value="MBB6049726.1"/>
    <property type="molecule type" value="Genomic_DNA"/>
</dbReference>
<evidence type="ECO:0000256" key="18">
    <source>
        <dbReference type="ARBA" id="ARBA00041418"/>
    </source>
</evidence>
<feature type="transmembrane region" description="Helical" evidence="22">
    <location>
        <begin position="317"/>
        <end position="338"/>
    </location>
</feature>
<proteinExistence type="inferred from homology"/>
<dbReference type="RefSeq" id="WP_184193321.1">
    <property type="nucleotide sequence ID" value="NZ_JACHGW010000001.1"/>
</dbReference>
<comment type="catalytic activity">
    <reaction evidence="20">
        <text>[GlcNAc-(1-&gt;4)-Mur2Ac(oyl-L-Ala-gamma-D-Glu-L-Lys-D-Ala-D-Ala)](n)-di-trans,octa-cis-undecaprenyl diphosphate + beta-D-GlcNAc-(1-&gt;4)-Mur2Ac(oyl-L-Ala-gamma-D-Glu-L-Lys-D-Ala-D-Ala)-di-trans,octa-cis-undecaprenyl diphosphate = [GlcNAc-(1-&gt;4)-Mur2Ac(oyl-L-Ala-gamma-D-Glu-L-Lys-D-Ala-D-Ala)](n+1)-di-trans,octa-cis-undecaprenyl diphosphate + di-trans,octa-cis-undecaprenyl diphosphate + H(+)</text>
        <dbReference type="Rhea" id="RHEA:23708"/>
        <dbReference type="Rhea" id="RHEA-COMP:9602"/>
        <dbReference type="Rhea" id="RHEA-COMP:9603"/>
        <dbReference type="ChEBI" id="CHEBI:15378"/>
        <dbReference type="ChEBI" id="CHEBI:58405"/>
        <dbReference type="ChEBI" id="CHEBI:60033"/>
        <dbReference type="ChEBI" id="CHEBI:78435"/>
        <dbReference type="EC" id="2.4.99.28"/>
    </reaction>
</comment>
<evidence type="ECO:0000256" key="2">
    <source>
        <dbReference type="ARBA" id="ARBA00004752"/>
    </source>
</evidence>
<feature type="transmembrane region" description="Helical" evidence="22">
    <location>
        <begin position="284"/>
        <end position="305"/>
    </location>
</feature>
<evidence type="ECO:0000256" key="1">
    <source>
        <dbReference type="ARBA" id="ARBA00004651"/>
    </source>
</evidence>
<feature type="transmembrane region" description="Helical" evidence="22">
    <location>
        <begin position="12"/>
        <end position="30"/>
    </location>
</feature>
<dbReference type="InterPro" id="IPR013437">
    <property type="entry name" value="FtsW"/>
</dbReference>
<dbReference type="Proteomes" id="UP000520814">
    <property type="component" value="Unassembled WGS sequence"/>
</dbReference>
<accession>A0A7W9W639</accession>
<evidence type="ECO:0000256" key="5">
    <source>
        <dbReference type="ARBA" id="ARBA00022676"/>
    </source>
</evidence>
<keyword evidence="11 22" id="KW-0472">Membrane</keyword>
<comment type="pathway">
    <text evidence="2">Cell wall biogenesis; peptidoglycan biosynthesis.</text>
</comment>
<comment type="subcellular location">
    <subcellularLocation>
        <location evidence="1">Cell membrane</location>
        <topology evidence="1">Multi-pass membrane protein</topology>
    </subcellularLocation>
</comment>
<keyword evidence="4 23" id="KW-0132">Cell division</keyword>
<sequence>MNGNQRRFAADWWLFVIILVLVVFGIVMVYDSSYCIARAYDDYNNDPFHFARKQVLSAAIGFAGLFICSRIPYWWLKRIAVPGFILSIILLLLVWGIGLVSLGARRWIALGPIQLQPSELAKLAMVVFLAWLLAERRAYVQTARGVFWLTVAVGVPMILTERQPDLGTAATMFFAYLILLAAAGVRRKYLLVVTLACSLLAVGTLYLPSKSHPEEPNYRMRRITTFLHPEADKDKDGYQVWRSLVALGSGGATGVGFTFGHEKRPGGLPAQRTDFIFAVVGEELGLVGTSAVLIAFLCLACRGFSIALRTKDPFGRFLATGLTALVSAQALLNIAVVTSWAPTTGIPLPLISYGGSSLVPTLCGLGILLGISCRPFYREGGSKTPLLSKERPSQKFFERAGIK</sequence>
<evidence type="ECO:0000256" key="15">
    <source>
        <dbReference type="ARBA" id="ARBA00033270"/>
    </source>
</evidence>
<dbReference type="GO" id="GO:0015648">
    <property type="term" value="F:lipid-linked peptidoglycan transporter activity"/>
    <property type="evidence" value="ECO:0007669"/>
    <property type="project" value="TreeGrafter"/>
</dbReference>
<evidence type="ECO:0000256" key="16">
    <source>
        <dbReference type="ARBA" id="ARBA00038053"/>
    </source>
</evidence>
<feature type="transmembrane region" description="Helical" evidence="22">
    <location>
        <begin position="189"/>
        <end position="207"/>
    </location>
</feature>
<keyword evidence="24" id="KW-1185">Reference proteome</keyword>
<evidence type="ECO:0000256" key="17">
    <source>
        <dbReference type="ARBA" id="ARBA00041185"/>
    </source>
</evidence>
<dbReference type="GO" id="GO:0051301">
    <property type="term" value="P:cell division"/>
    <property type="evidence" value="ECO:0007669"/>
    <property type="project" value="UniProtKB-KW"/>
</dbReference>
<keyword evidence="9" id="KW-0573">Peptidoglycan synthesis</keyword>
<dbReference type="EC" id="2.4.99.28" evidence="19"/>
<feature type="transmembrane region" description="Helical" evidence="22">
    <location>
        <begin position="145"/>
        <end position="160"/>
    </location>
</feature>
<dbReference type="PANTHER" id="PTHR30474:SF2">
    <property type="entry name" value="PEPTIDOGLYCAN GLYCOSYLTRANSFERASE FTSW-RELATED"/>
    <property type="match status" value="1"/>
</dbReference>
<feature type="transmembrane region" description="Helical" evidence="22">
    <location>
        <begin position="350"/>
        <end position="371"/>
    </location>
</feature>
<evidence type="ECO:0000256" key="21">
    <source>
        <dbReference type="ARBA" id="ARBA00049966"/>
    </source>
</evidence>
<dbReference type="NCBIfam" id="TIGR02614">
    <property type="entry name" value="ftsW"/>
    <property type="match status" value="1"/>
</dbReference>
<keyword evidence="12" id="KW-0131">Cell cycle</keyword>
<dbReference type="GO" id="GO:0032153">
    <property type="term" value="C:cell division site"/>
    <property type="evidence" value="ECO:0007669"/>
    <property type="project" value="TreeGrafter"/>
</dbReference>
<dbReference type="GO" id="GO:0071555">
    <property type="term" value="P:cell wall organization"/>
    <property type="evidence" value="ECO:0007669"/>
    <property type="project" value="UniProtKB-KW"/>
</dbReference>
<gene>
    <name evidence="23" type="ORF">HNQ39_001488</name>
</gene>
<keyword evidence="13" id="KW-0961">Cell wall biogenesis/degradation</keyword>
<keyword evidence="5" id="KW-0328">Glycosyltransferase</keyword>
<feature type="transmembrane region" description="Helical" evidence="22">
    <location>
        <begin position="115"/>
        <end position="133"/>
    </location>
</feature>
<evidence type="ECO:0000256" key="13">
    <source>
        <dbReference type="ARBA" id="ARBA00023316"/>
    </source>
</evidence>
<comment type="caution">
    <text evidence="23">The sequence shown here is derived from an EMBL/GenBank/DDBJ whole genome shotgun (WGS) entry which is preliminary data.</text>
</comment>
<comment type="similarity">
    <text evidence="16">Belongs to the SEDS family. FtsW subfamily.</text>
</comment>
<dbReference type="AlphaFoldDB" id="A0A7W9W639"/>
<dbReference type="GO" id="GO:0009252">
    <property type="term" value="P:peptidoglycan biosynthetic process"/>
    <property type="evidence" value="ECO:0007669"/>
    <property type="project" value="UniProtKB-KW"/>
</dbReference>
<evidence type="ECO:0000256" key="6">
    <source>
        <dbReference type="ARBA" id="ARBA00022679"/>
    </source>
</evidence>
<evidence type="ECO:0000256" key="8">
    <source>
        <dbReference type="ARBA" id="ARBA00022960"/>
    </source>
</evidence>
<keyword evidence="3" id="KW-1003">Cell membrane</keyword>
<reference evidence="23 24" key="1">
    <citation type="submission" date="2020-08" db="EMBL/GenBank/DDBJ databases">
        <title>Genomic Encyclopedia of Type Strains, Phase IV (KMG-IV): sequencing the most valuable type-strain genomes for metagenomic binning, comparative biology and taxonomic classification.</title>
        <authorList>
            <person name="Goeker M."/>
        </authorList>
    </citation>
    <scope>NUCLEOTIDE SEQUENCE [LARGE SCALE GENOMIC DNA]</scope>
    <source>
        <strain evidence="23 24">DSM 23562</strain>
    </source>
</reference>
<evidence type="ECO:0000256" key="11">
    <source>
        <dbReference type="ARBA" id="ARBA00023136"/>
    </source>
</evidence>
<organism evidence="23 24">
    <name type="scientific">Armatimonas rosea</name>
    <dbReference type="NCBI Taxonomy" id="685828"/>
    <lineage>
        <taxon>Bacteria</taxon>
        <taxon>Bacillati</taxon>
        <taxon>Armatimonadota</taxon>
        <taxon>Armatimonadia</taxon>
        <taxon>Armatimonadales</taxon>
        <taxon>Armatimonadaceae</taxon>
        <taxon>Armatimonas</taxon>
    </lineage>
</organism>
<feature type="transmembrane region" description="Helical" evidence="22">
    <location>
        <begin position="50"/>
        <end position="68"/>
    </location>
</feature>
<evidence type="ECO:0000256" key="22">
    <source>
        <dbReference type="SAM" id="Phobius"/>
    </source>
</evidence>
<evidence type="ECO:0000256" key="9">
    <source>
        <dbReference type="ARBA" id="ARBA00022984"/>
    </source>
</evidence>
<keyword evidence="6" id="KW-0808">Transferase</keyword>
<evidence type="ECO:0000256" key="19">
    <source>
        <dbReference type="ARBA" id="ARBA00044770"/>
    </source>
</evidence>
<feature type="transmembrane region" description="Helical" evidence="22">
    <location>
        <begin position="80"/>
        <end position="103"/>
    </location>
</feature>
<protein>
    <recommendedName>
        <fullName evidence="17">Probable peptidoglycan glycosyltransferase FtsW</fullName>
        <ecNumber evidence="19">2.4.99.28</ecNumber>
    </recommendedName>
    <alternativeName>
        <fullName evidence="18">Cell division protein FtsW</fullName>
    </alternativeName>
    <alternativeName>
        <fullName evidence="15">Cell wall polymerase</fullName>
    </alternativeName>
    <alternativeName>
        <fullName evidence="14">Peptidoglycan polymerase</fullName>
    </alternativeName>
</protein>
<keyword evidence="7 22" id="KW-0812">Transmembrane</keyword>
<dbReference type="GO" id="GO:0008360">
    <property type="term" value="P:regulation of cell shape"/>
    <property type="evidence" value="ECO:0007669"/>
    <property type="project" value="UniProtKB-KW"/>
</dbReference>
<dbReference type="PANTHER" id="PTHR30474">
    <property type="entry name" value="CELL CYCLE PROTEIN"/>
    <property type="match status" value="1"/>
</dbReference>